<gene>
    <name evidence="3" type="ORF">CBR_g28549</name>
</gene>
<proteinExistence type="predicted"/>
<dbReference type="EMBL" id="BFEA01000025">
    <property type="protein sequence ID" value="GBG62073.1"/>
    <property type="molecule type" value="Genomic_DNA"/>
</dbReference>
<protein>
    <submittedName>
        <fullName evidence="3">Uncharacterized protein</fullName>
    </submittedName>
</protein>
<evidence type="ECO:0000256" key="2">
    <source>
        <dbReference type="SAM" id="MobiDB-lite"/>
    </source>
</evidence>
<comment type="caution">
    <text evidence="3">The sequence shown here is derived from an EMBL/GenBank/DDBJ whole genome shotgun (WGS) entry which is preliminary data.</text>
</comment>
<name>A0A388JWC2_CHABU</name>
<reference evidence="3 4" key="1">
    <citation type="journal article" date="2018" name="Cell">
        <title>The Chara Genome: Secondary Complexity and Implications for Plant Terrestrialization.</title>
        <authorList>
            <person name="Nishiyama T."/>
            <person name="Sakayama H."/>
            <person name="Vries J.D."/>
            <person name="Buschmann H."/>
            <person name="Saint-Marcoux D."/>
            <person name="Ullrich K.K."/>
            <person name="Haas F.B."/>
            <person name="Vanderstraeten L."/>
            <person name="Becker D."/>
            <person name="Lang D."/>
            <person name="Vosolsobe S."/>
            <person name="Rombauts S."/>
            <person name="Wilhelmsson P.K.I."/>
            <person name="Janitza P."/>
            <person name="Kern R."/>
            <person name="Heyl A."/>
            <person name="Rumpler F."/>
            <person name="Villalobos L.I.A.C."/>
            <person name="Clay J.M."/>
            <person name="Skokan R."/>
            <person name="Toyoda A."/>
            <person name="Suzuki Y."/>
            <person name="Kagoshima H."/>
            <person name="Schijlen E."/>
            <person name="Tajeshwar N."/>
            <person name="Catarino B."/>
            <person name="Hetherington A.J."/>
            <person name="Saltykova A."/>
            <person name="Bonnot C."/>
            <person name="Breuninger H."/>
            <person name="Symeonidi A."/>
            <person name="Radhakrishnan G.V."/>
            <person name="Van Nieuwerburgh F."/>
            <person name="Deforce D."/>
            <person name="Chang C."/>
            <person name="Karol K.G."/>
            <person name="Hedrich R."/>
            <person name="Ulvskov P."/>
            <person name="Glockner G."/>
            <person name="Delwiche C.F."/>
            <person name="Petrasek J."/>
            <person name="Van de Peer Y."/>
            <person name="Friml J."/>
            <person name="Beilby M."/>
            <person name="Dolan L."/>
            <person name="Kohara Y."/>
            <person name="Sugano S."/>
            <person name="Fujiyama A."/>
            <person name="Delaux P.-M."/>
            <person name="Quint M."/>
            <person name="TheiBen G."/>
            <person name="Hagemann M."/>
            <person name="Harholt J."/>
            <person name="Dunand C."/>
            <person name="Zachgo S."/>
            <person name="Langdale J."/>
            <person name="Maumus F."/>
            <person name="Straeten D.V.D."/>
            <person name="Gould S.B."/>
            <person name="Rensing S.A."/>
        </authorList>
    </citation>
    <scope>NUCLEOTIDE SEQUENCE [LARGE SCALE GENOMIC DNA]</scope>
    <source>
        <strain evidence="3 4">S276</strain>
    </source>
</reference>
<evidence type="ECO:0000313" key="4">
    <source>
        <dbReference type="Proteomes" id="UP000265515"/>
    </source>
</evidence>
<organism evidence="3 4">
    <name type="scientific">Chara braunii</name>
    <name type="common">Braun's stonewort</name>
    <dbReference type="NCBI Taxonomy" id="69332"/>
    <lineage>
        <taxon>Eukaryota</taxon>
        <taxon>Viridiplantae</taxon>
        <taxon>Streptophyta</taxon>
        <taxon>Charophyceae</taxon>
        <taxon>Charales</taxon>
        <taxon>Characeae</taxon>
        <taxon>Chara</taxon>
    </lineage>
</organism>
<keyword evidence="4" id="KW-1185">Reference proteome</keyword>
<dbReference type="Gramene" id="GBG62073">
    <property type="protein sequence ID" value="GBG62073"/>
    <property type="gene ID" value="CBR_g28549"/>
</dbReference>
<feature type="coiled-coil region" evidence="1">
    <location>
        <begin position="108"/>
        <end position="135"/>
    </location>
</feature>
<accession>A0A388JWC2</accession>
<feature type="compositionally biased region" description="Basic and acidic residues" evidence="2">
    <location>
        <begin position="294"/>
        <end position="313"/>
    </location>
</feature>
<evidence type="ECO:0000256" key="1">
    <source>
        <dbReference type="SAM" id="Coils"/>
    </source>
</evidence>
<feature type="region of interest" description="Disordered" evidence="2">
    <location>
        <begin position="281"/>
        <end position="313"/>
    </location>
</feature>
<dbReference type="AlphaFoldDB" id="A0A388JWC2"/>
<dbReference type="Proteomes" id="UP000265515">
    <property type="component" value="Unassembled WGS sequence"/>
</dbReference>
<sequence>MHREMSLKLDKVCEAVGGKKNGESEEIKELRALVESLNRQCSMGGVIDRKSGNDDEVVRLRAEVYRLSRRNDGASTSATITGVARETDKLIRIRREQVEAKTTMDKRLAGMEEVIFALQKQYESVEANAEVWRNEALCPGIALQLVAPRSAMLEFVRRLLKEMRLWEVNAMKESEEEVKRLKVAMAKLGTEKKTKGTNLKARLNEAVGTSSKKDKGKCPLTPAEQACKREVFVREARKQLGNLKKEDIMGICEKEGIEYTKLDPTKEAIVQLRADRAGLDANKDDVNGVSVVEVTKDGGDSSAKSDGHDSATS</sequence>
<keyword evidence="1" id="KW-0175">Coiled coil</keyword>
<evidence type="ECO:0000313" key="3">
    <source>
        <dbReference type="EMBL" id="GBG62073.1"/>
    </source>
</evidence>